<protein>
    <submittedName>
        <fullName evidence="1">Uncharacterized protein</fullName>
    </submittedName>
</protein>
<reference evidence="1 2" key="1">
    <citation type="submission" date="2019-11" db="EMBL/GenBank/DDBJ databases">
        <title>Comparative genomics of hydrocarbon-degrading Desulfosarcina strains.</title>
        <authorList>
            <person name="Watanabe M."/>
            <person name="Kojima H."/>
            <person name="Fukui M."/>
        </authorList>
    </citation>
    <scope>NUCLEOTIDE SEQUENCE [LARGE SCALE GENOMIC DNA]</scope>
    <source>
        <strain evidence="1 2">28bB2T</strain>
    </source>
</reference>
<organism evidence="1 2">
    <name type="scientific">Desulfosarcina ovata subsp. sediminis</name>
    <dbReference type="NCBI Taxonomy" id="885957"/>
    <lineage>
        <taxon>Bacteria</taxon>
        <taxon>Pseudomonadati</taxon>
        <taxon>Thermodesulfobacteriota</taxon>
        <taxon>Desulfobacteria</taxon>
        <taxon>Desulfobacterales</taxon>
        <taxon>Desulfosarcinaceae</taxon>
        <taxon>Desulfosarcina</taxon>
    </lineage>
</organism>
<dbReference type="KEGG" id="dov:DSCO28_63410"/>
<dbReference type="RefSeq" id="WP_155325271.1">
    <property type="nucleotide sequence ID" value="NZ_AP021876.1"/>
</dbReference>
<evidence type="ECO:0000313" key="2">
    <source>
        <dbReference type="Proteomes" id="UP000425960"/>
    </source>
</evidence>
<gene>
    <name evidence="1" type="ORF">DSCO28_63410</name>
</gene>
<dbReference type="EMBL" id="AP021876">
    <property type="protein sequence ID" value="BBO85775.1"/>
    <property type="molecule type" value="Genomic_DNA"/>
</dbReference>
<accession>A0A5K7ZZQ9</accession>
<dbReference type="Proteomes" id="UP000425960">
    <property type="component" value="Chromosome"/>
</dbReference>
<sequence>MAVLSKGRVSKMMLEILLDLPAGTKSLKDNVALRLGMVGQLSTTREINAAWNETKKKAAKLHPDRFILDDRGILHWNDGSVKILDKTISSANFIKLNELADTHNCNVNSMVSKLISLYKKNKVK</sequence>
<dbReference type="AlphaFoldDB" id="A0A5K7ZZQ9"/>
<evidence type="ECO:0000313" key="1">
    <source>
        <dbReference type="EMBL" id="BBO85775.1"/>
    </source>
</evidence>
<proteinExistence type="predicted"/>
<name>A0A5K7ZZQ9_9BACT</name>